<name>A0A439CN86_9PEZI</name>
<dbReference type="EMBL" id="RYZI01000735">
    <property type="protein sequence ID" value="RWA03635.1"/>
    <property type="molecule type" value="Genomic_DNA"/>
</dbReference>
<reference evidence="2 3" key="1">
    <citation type="submission" date="2018-12" db="EMBL/GenBank/DDBJ databases">
        <title>Draft genome sequence of Xylaria grammica IHI A82.</title>
        <authorList>
            <person name="Buettner E."/>
            <person name="Kellner H."/>
        </authorList>
    </citation>
    <scope>NUCLEOTIDE SEQUENCE [LARGE SCALE GENOMIC DNA]</scope>
    <source>
        <strain evidence="2 3">IHI A82</strain>
    </source>
</reference>
<sequence>PTYFDRVFTYAGPNRSLRGFLDAIEIFLETGFAVTALVTIVLNLTLPEELEETDEHEVAAAAAAAAASSPDAAPRRGAQGRRPFT</sequence>
<proteinExistence type="predicted"/>
<feature type="compositionally biased region" description="Low complexity" evidence="1">
    <location>
        <begin position="59"/>
        <end position="85"/>
    </location>
</feature>
<evidence type="ECO:0000256" key="1">
    <source>
        <dbReference type="SAM" id="MobiDB-lite"/>
    </source>
</evidence>
<dbReference type="STRING" id="363999.A0A439CN86"/>
<organism evidence="2 3">
    <name type="scientific">Xylaria grammica</name>
    <dbReference type="NCBI Taxonomy" id="363999"/>
    <lineage>
        <taxon>Eukaryota</taxon>
        <taxon>Fungi</taxon>
        <taxon>Dikarya</taxon>
        <taxon>Ascomycota</taxon>
        <taxon>Pezizomycotina</taxon>
        <taxon>Sordariomycetes</taxon>
        <taxon>Xylariomycetidae</taxon>
        <taxon>Xylariales</taxon>
        <taxon>Xylariaceae</taxon>
        <taxon>Xylaria</taxon>
    </lineage>
</organism>
<accession>A0A439CN86</accession>
<keyword evidence="3" id="KW-1185">Reference proteome</keyword>
<feature type="non-terminal residue" evidence="2">
    <location>
        <position position="1"/>
    </location>
</feature>
<dbReference type="AlphaFoldDB" id="A0A439CN86"/>
<feature type="region of interest" description="Disordered" evidence="1">
    <location>
        <begin position="53"/>
        <end position="85"/>
    </location>
</feature>
<gene>
    <name evidence="2" type="ORF">EKO27_g11473</name>
</gene>
<dbReference type="Proteomes" id="UP000286045">
    <property type="component" value="Unassembled WGS sequence"/>
</dbReference>
<comment type="caution">
    <text evidence="2">The sequence shown here is derived from an EMBL/GenBank/DDBJ whole genome shotgun (WGS) entry which is preliminary data.</text>
</comment>
<evidence type="ECO:0000313" key="2">
    <source>
        <dbReference type="EMBL" id="RWA03635.1"/>
    </source>
</evidence>
<evidence type="ECO:0000313" key="3">
    <source>
        <dbReference type="Proteomes" id="UP000286045"/>
    </source>
</evidence>
<protein>
    <submittedName>
        <fullName evidence="2">Uncharacterized protein</fullName>
    </submittedName>
</protein>